<dbReference type="STRING" id="1462526.BN990_03274"/>
<protein>
    <submittedName>
        <fullName evidence="5">2',3'-cyclic-nucleotide 2'-phosphodiesterase/3'-nucleotidase</fullName>
    </submittedName>
</protein>
<evidence type="ECO:0000256" key="2">
    <source>
        <dbReference type="RuleBase" id="RU362119"/>
    </source>
</evidence>
<feature type="domain" description="5'-Nucleotidase C-terminal" evidence="4">
    <location>
        <begin position="325"/>
        <end position="483"/>
    </location>
</feature>
<dbReference type="Proteomes" id="UP000028875">
    <property type="component" value="Unassembled WGS sequence"/>
</dbReference>
<dbReference type="PANTHER" id="PTHR11575">
    <property type="entry name" value="5'-NUCLEOTIDASE-RELATED"/>
    <property type="match status" value="1"/>
</dbReference>
<keyword evidence="2" id="KW-0378">Hydrolase</keyword>
<comment type="caution">
    <text evidence="5">The sequence shown here is derived from an EMBL/GenBank/DDBJ whole genome shotgun (WGS) entry which is preliminary data.</text>
</comment>
<dbReference type="EMBL" id="CCDP010000002">
    <property type="protein sequence ID" value="CDQ40926.1"/>
    <property type="molecule type" value="Genomic_DNA"/>
</dbReference>
<evidence type="ECO:0000313" key="5">
    <source>
        <dbReference type="EMBL" id="CDQ40926.1"/>
    </source>
</evidence>
<dbReference type="Pfam" id="PF02872">
    <property type="entry name" value="5_nucleotid_C"/>
    <property type="match status" value="1"/>
</dbReference>
<dbReference type="GO" id="GO:0000166">
    <property type="term" value="F:nucleotide binding"/>
    <property type="evidence" value="ECO:0007669"/>
    <property type="project" value="UniProtKB-KW"/>
</dbReference>
<dbReference type="SUPFAM" id="SSF55816">
    <property type="entry name" value="5'-nucleotidase (syn. UDP-sugar hydrolase), C-terminal domain"/>
    <property type="match status" value="1"/>
</dbReference>
<dbReference type="InterPro" id="IPR036907">
    <property type="entry name" value="5'-Nucleotdase_C_sf"/>
</dbReference>
<keyword evidence="6" id="KW-1185">Reference proteome</keyword>
<evidence type="ECO:0000259" key="3">
    <source>
        <dbReference type="Pfam" id="PF00149"/>
    </source>
</evidence>
<reference evidence="6" key="2">
    <citation type="submission" date="2014-05" db="EMBL/GenBank/DDBJ databases">
        <title>Draft genome sequence of Virgibacillus massiliensis Vm-5.</title>
        <authorList>
            <person name="Khelaifia S."/>
            <person name="Croce O."/>
            <person name="Lagier J.C."/>
            <person name="Raoult D."/>
        </authorList>
    </citation>
    <scope>NUCLEOTIDE SEQUENCE [LARGE SCALE GENOMIC DNA]</scope>
    <source>
        <strain evidence="6">Vm-5</strain>
    </source>
</reference>
<accession>A0A024QG43</accession>
<sequence>MINLTILYTSDIHGHIMPINYATNEKTDSGLAKYATVVKQKRKESDYMIVVDNGDLIQGTPLMTHYVKEHMNKLNPMIQAMNTIGIDAGVIGNHEFNYGMNVLHAAIDQSHYPWLAANIIDKESNQPKFGPPYLTKIFENGLKIAIIGVTTHYIPNWESPDHLQGINFEDASSTLQKWVSHIQMVEQPDVLIAAYHGGFEKDLQTGEPTETLTGENQAYEMCDLEGIDILLTGHQHRKIIGDRHGTLFIQPGHNAVTYGEIQVTLEQDETNHWNIINKQASIGRLETMDTDKKIVEDASYLEASTQKWLDQPIGNIIGDMTIRNPFEARINKHPFIEFIQKVQMRASGANISVTALLNNHATGFSSTVTMRNVVSNYMYPNTLVVLELSGKDIKEALEQTATYFKLAVDGRIIVNPAYEDPKPQHYNYDMWEGIEYTINVANPVGNRIEKLSYQKQPIKNTATYSVVMNNYRASGGGNYAMFKGKSVIKEIQKDTVELIREYFDTYTTIEATVTNNYKVIAK</sequence>
<comment type="similarity">
    <text evidence="2">Belongs to the 5'-nucleotidase family.</text>
</comment>
<dbReference type="Gene3D" id="3.90.780.10">
    <property type="entry name" value="5'-Nucleotidase, C-terminal domain"/>
    <property type="match status" value="1"/>
</dbReference>
<dbReference type="AlphaFoldDB" id="A0A024QG43"/>
<keyword evidence="2" id="KW-0547">Nucleotide-binding</keyword>
<proteinExistence type="inferred from homology"/>
<name>A0A024QG43_9BACI</name>
<gene>
    <name evidence="5" type="primary">cpdB</name>
    <name evidence="5" type="ORF">BN990_03274</name>
</gene>
<dbReference type="GO" id="GO:0030288">
    <property type="term" value="C:outer membrane-bounded periplasmic space"/>
    <property type="evidence" value="ECO:0007669"/>
    <property type="project" value="TreeGrafter"/>
</dbReference>
<organism evidence="5 6">
    <name type="scientific">Virgibacillus massiliensis</name>
    <dbReference type="NCBI Taxonomy" id="1462526"/>
    <lineage>
        <taxon>Bacteria</taxon>
        <taxon>Bacillati</taxon>
        <taxon>Bacillota</taxon>
        <taxon>Bacilli</taxon>
        <taxon>Bacillales</taxon>
        <taxon>Bacillaceae</taxon>
        <taxon>Virgibacillus</taxon>
    </lineage>
</organism>
<reference evidence="5 6" key="1">
    <citation type="submission" date="2014-03" db="EMBL/GenBank/DDBJ databases">
        <authorList>
            <person name="Urmite Genomes U."/>
        </authorList>
    </citation>
    <scope>NUCLEOTIDE SEQUENCE [LARGE SCALE GENOMIC DNA]</scope>
    <source>
        <strain evidence="5 6">Vm-5</strain>
    </source>
</reference>
<dbReference type="SUPFAM" id="SSF56300">
    <property type="entry name" value="Metallo-dependent phosphatases"/>
    <property type="match status" value="1"/>
</dbReference>
<dbReference type="PANTHER" id="PTHR11575:SF6">
    <property type="entry name" value="2',3'-CYCLIC-NUCLEOTIDE 2'-PHOSPHODIESTERASE_3'-NUCLEOTIDASE"/>
    <property type="match status" value="1"/>
</dbReference>
<dbReference type="GO" id="GO:0016787">
    <property type="term" value="F:hydrolase activity"/>
    <property type="evidence" value="ECO:0007669"/>
    <property type="project" value="UniProtKB-KW"/>
</dbReference>
<dbReference type="eggNOG" id="COG0737">
    <property type="taxonomic scope" value="Bacteria"/>
</dbReference>
<dbReference type="Gene3D" id="3.60.21.10">
    <property type="match status" value="1"/>
</dbReference>
<evidence type="ECO:0000259" key="4">
    <source>
        <dbReference type="Pfam" id="PF02872"/>
    </source>
</evidence>
<dbReference type="PRINTS" id="PR01607">
    <property type="entry name" value="APYRASEFAMLY"/>
</dbReference>
<dbReference type="Pfam" id="PF00149">
    <property type="entry name" value="Metallophos"/>
    <property type="match status" value="1"/>
</dbReference>
<dbReference type="GO" id="GO:0009166">
    <property type="term" value="P:nucleotide catabolic process"/>
    <property type="evidence" value="ECO:0007669"/>
    <property type="project" value="InterPro"/>
</dbReference>
<dbReference type="InterPro" id="IPR029052">
    <property type="entry name" value="Metallo-depent_PP-like"/>
</dbReference>
<evidence type="ECO:0000313" key="6">
    <source>
        <dbReference type="Proteomes" id="UP000028875"/>
    </source>
</evidence>
<dbReference type="RefSeq" id="WP_021288608.1">
    <property type="nucleotide sequence ID" value="NZ_BNER01000007.1"/>
</dbReference>
<evidence type="ECO:0000256" key="1">
    <source>
        <dbReference type="ARBA" id="ARBA00022729"/>
    </source>
</evidence>
<dbReference type="InterPro" id="IPR008334">
    <property type="entry name" value="5'-Nucleotdase_C"/>
</dbReference>
<keyword evidence="1" id="KW-0732">Signal</keyword>
<dbReference type="InterPro" id="IPR004843">
    <property type="entry name" value="Calcineurin-like_PHP"/>
</dbReference>
<feature type="domain" description="Calcineurin-like phosphoesterase" evidence="3">
    <location>
        <begin position="5"/>
        <end position="237"/>
    </location>
</feature>
<dbReference type="InterPro" id="IPR006179">
    <property type="entry name" value="5_nucleotidase/apyrase"/>
</dbReference>